<reference evidence="3" key="1">
    <citation type="submission" date="2015-02" db="EMBL/GenBank/DDBJ databases">
        <title>Description and complete genome sequence of the first cultured representative of the subdivision 5 of the Verrucomicrobia phylum.</title>
        <authorList>
            <person name="Spring S."/>
            <person name="Bunk B."/>
            <person name="Sproer C."/>
            <person name="Klenk H.-P."/>
        </authorList>
    </citation>
    <scope>NUCLEOTIDE SEQUENCE [LARGE SCALE GENOMIC DNA]</scope>
    <source>
        <strain evidence="3">L21-Fru-AB</strain>
    </source>
</reference>
<sequence length="64" mass="6814">MGIATLAALIMLGLLAFAVHRNSRSRSRDDEGAGEREHCPFCGKAKSRGDREDGAVNGSEDPGR</sequence>
<proteinExistence type="predicted"/>
<dbReference type="Proteomes" id="UP000035268">
    <property type="component" value="Chromosome"/>
</dbReference>
<gene>
    <name evidence="2" type="ORF">L21SP4_01089</name>
</gene>
<protein>
    <submittedName>
        <fullName evidence="2">Uncharacterized protein</fullName>
    </submittedName>
</protein>
<feature type="region of interest" description="Disordered" evidence="1">
    <location>
        <begin position="22"/>
        <end position="64"/>
    </location>
</feature>
<accession>A0A0G3ED09</accession>
<evidence type="ECO:0000313" key="2">
    <source>
        <dbReference type="EMBL" id="AKJ64341.1"/>
    </source>
</evidence>
<name>A0A0G3ED09_9BACT</name>
<keyword evidence="3" id="KW-1185">Reference proteome</keyword>
<dbReference type="EMBL" id="CP010904">
    <property type="protein sequence ID" value="AKJ64341.1"/>
    <property type="molecule type" value="Genomic_DNA"/>
</dbReference>
<dbReference type="KEGG" id="vbl:L21SP4_01089"/>
<organism evidence="2 3">
    <name type="scientific">Kiritimatiella glycovorans</name>
    <dbReference type="NCBI Taxonomy" id="1307763"/>
    <lineage>
        <taxon>Bacteria</taxon>
        <taxon>Pseudomonadati</taxon>
        <taxon>Kiritimatiellota</taxon>
        <taxon>Kiritimatiellia</taxon>
        <taxon>Kiritimatiellales</taxon>
        <taxon>Kiritimatiellaceae</taxon>
        <taxon>Kiritimatiella</taxon>
    </lineage>
</organism>
<evidence type="ECO:0000313" key="3">
    <source>
        <dbReference type="Proteomes" id="UP000035268"/>
    </source>
</evidence>
<feature type="compositionally biased region" description="Basic and acidic residues" evidence="1">
    <location>
        <begin position="26"/>
        <end position="39"/>
    </location>
</feature>
<dbReference type="AlphaFoldDB" id="A0A0G3ED09"/>
<evidence type="ECO:0000256" key="1">
    <source>
        <dbReference type="SAM" id="MobiDB-lite"/>
    </source>
</evidence>
<reference evidence="2 3" key="2">
    <citation type="journal article" date="2016" name="ISME J.">
        <title>Characterization of the first cultured representative of Verrucomicrobia subdivision 5 indicates the proposal of a novel phylum.</title>
        <authorList>
            <person name="Spring S."/>
            <person name="Bunk B."/>
            <person name="Sproer C."/>
            <person name="Schumann P."/>
            <person name="Rohde M."/>
            <person name="Tindall B.J."/>
            <person name="Klenk H.P."/>
        </authorList>
    </citation>
    <scope>NUCLEOTIDE SEQUENCE [LARGE SCALE GENOMIC DNA]</scope>
    <source>
        <strain evidence="2 3">L21-Fru-AB</strain>
    </source>
</reference>